<dbReference type="KEGG" id="cim:CIMG_11284"/>
<accession>A0A0D8JWZ6</accession>
<evidence type="ECO:0000256" key="1">
    <source>
        <dbReference type="SAM" id="SignalP"/>
    </source>
</evidence>
<dbReference type="OMA" id="PMAWARC"/>
<evidence type="ECO:0000313" key="3">
    <source>
        <dbReference type="Proteomes" id="UP000001261"/>
    </source>
</evidence>
<protein>
    <submittedName>
        <fullName evidence="2">Uncharacterized protein</fullName>
    </submittedName>
</protein>
<keyword evidence="3" id="KW-1185">Reference proteome</keyword>
<evidence type="ECO:0000313" key="2">
    <source>
        <dbReference type="EMBL" id="KJF61624.1"/>
    </source>
</evidence>
<feature type="chain" id="PRO_5002331250" evidence="1">
    <location>
        <begin position="19"/>
        <end position="190"/>
    </location>
</feature>
<dbReference type="Proteomes" id="UP000001261">
    <property type="component" value="Unassembled WGS sequence"/>
</dbReference>
<dbReference type="RefSeq" id="XP_012213726.1">
    <property type="nucleotide sequence ID" value="XM_012358303.1"/>
</dbReference>
<reference evidence="3" key="1">
    <citation type="journal article" date="2009" name="Genome Res.">
        <title>Comparative genomic analyses of the human fungal pathogens Coccidioides and their relatives.</title>
        <authorList>
            <person name="Sharpton T.J."/>
            <person name="Stajich J.E."/>
            <person name="Rounsley S.D."/>
            <person name="Gardner M.J."/>
            <person name="Wortman J.R."/>
            <person name="Jordar V.S."/>
            <person name="Maiti R."/>
            <person name="Kodira C.D."/>
            <person name="Neafsey D.E."/>
            <person name="Zeng Q."/>
            <person name="Hung C.-Y."/>
            <person name="McMahan C."/>
            <person name="Muszewska A."/>
            <person name="Grynberg M."/>
            <person name="Mandel M.A."/>
            <person name="Kellner E.M."/>
            <person name="Barker B.M."/>
            <person name="Galgiani J.N."/>
            <person name="Orbach M.J."/>
            <person name="Kirkland T.N."/>
            <person name="Cole G.T."/>
            <person name="Henn M.R."/>
            <person name="Birren B.W."/>
            <person name="Taylor J.W."/>
        </authorList>
    </citation>
    <scope>NUCLEOTIDE SEQUENCE [LARGE SCALE GENOMIC DNA]</scope>
    <source>
        <strain evidence="3">RS</strain>
    </source>
</reference>
<feature type="signal peptide" evidence="1">
    <location>
        <begin position="1"/>
        <end position="18"/>
    </location>
</feature>
<organism evidence="2 3">
    <name type="scientific">Coccidioides immitis (strain RS)</name>
    <name type="common">Valley fever fungus</name>
    <dbReference type="NCBI Taxonomy" id="246410"/>
    <lineage>
        <taxon>Eukaryota</taxon>
        <taxon>Fungi</taxon>
        <taxon>Dikarya</taxon>
        <taxon>Ascomycota</taxon>
        <taxon>Pezizomycotina</taxon>
        <taxon>Eurotiomycetes</taxon>
        <taxon>Eurotiomycetidae</taxon>
        <taxon>Onygenales</taxon>
        <taxon>Onygenaceae</taxon>
        <taxon>Coccidioides</taxon>
    </lineage>
</organism>
<sequence>MRKKECLLFLPLGTVVLGEGTAEKGLAERRMQRQEMRELRHYEEHKLLLKQGKKRRGQSARARTGLAQGYQPMAWARCLRGAAAATPLAIKDSSGDPPCLGSLGAFPLTDNSRPRLHLHGDARWPYSVERQRLRDLAECLPRTGLIQITPDPGPVPVDRRHRQWHGTVQCSNNGATRWEQILASILSGRV</sequence>
<keyword evidence="1" id="KW-0732">Signal</keyword>
<dbReference type="InParanoid" id="A0A0D8JWZ6"/>
<proteinExistence type="predicted"/>
<reference evidence="3" key="2">
    <citation type="journal article" date="2010" name="Genome Res.">
        <title>Population genomic sequencing of Coccidioides fungi reveals recent hybridization and transposon control.</title>
        <authorList>
            <person name="Neafsey D.E."/>
            <person name="Barker B.M."/>
            <person name="Sharpton T.J."/>
            <person name="Stajich J.E."/>
            <person name="Park D.J."/>
            <person name="Whiston E."/>
            <person name="Hung C.-Y."/>
            <person name="McMahan C."/>
            <person name="White J."/>
            <person name="Sykes S."/>
            <person name="Heiman D."/>
            <person name="Young S."/>
            <person name="Zeng Q."/>
            <person name="Abouelleil A."/>
            <person name="Aftuck L."/>
            <person name="Bessette D."/>
            <person name="Brown A."/>
            <person name="FitzGerald M."/>
            <person name="Lui A."/>
            <person name="Macdonald J.P."/>
            <person name="Priest M."/>
            <person name="Orbach M.J."/>
            <person name="Galgiani J.N."/>
            <person name="Kirkland T.N."/>
            <person name="Cole G.T."/>
            <person name="Birren B.W."/>
            <person name="Henn M.R."/>
            <person name="Taylor J.W."/>
            <person name="Rounsley S.D."/>
        </authorList>
    </citation>
    <scope>GENOME REANNOTATION</scope>
    <source>
        <strain evidence="3">RS</strain>
    </source>
</reference>
<dbReference type="GeneID" id="24163639"/>
<dbReference type="AlphaFoldDB" id="A0A0D8JWZ6"/>
<name>A0A0D8JWZ6_COCIM</name>
<dbReference type="EMBL" id="GG704916">
    <property type="protein sequence ID" value="KJF61624.1"/>
    <property type="molecule type" value="Genomic_DNA"/>
</dbReference>
<gene>
    <name evidence="2" type="ORF">CIMG_11284</name>
</gene>
<dbReference type="VEuPathDB" id="FungiDB:CIMG_11284"/>